<dbReference type="RefSeq" id="WP_143860324.1">
    <property type="nucleotide sequence ID" value="NZ_NGAF01000021.1"/>
</dbReference>
<dbReference type="Pfam" id="PF06249">
    <property type="entry name" value="EutQ"/>
    <property type="match status" value="1"/>
</dbReference>
<sequence length="125" mass="13349">MSQATVNLAPAEAKYTFDNGPMTVELCTVRKGLDDLGGGFIRFDNGGKTDPWRLPYEEIIVVISGELTLHVEGGESITAPAGAVVTIAKGAGVVYEGTPGTRGFYALTPADWHKRYPHGLPETEN</sequence>
<proteinExistence type="predicted"/>
<name>A0A231GX96_9NOCA</name>
<keyword evidence="2" id="KW-1185">Reference proteome</keyword>
<dbReference type="InterPro" id="IPR011051">
    <property type="entry name" value="RmlC_Cupin_sf"/>
</dbReference>
<gene>
    <name evidence="1" type="primary">eutQ</name>
    <name evidence="1" type="ORF">B7C42_06624</name>
</gene>
<dbReference type="AlphaFoldDB" id="A0A231GX96"/>
<dbReference type="InterPro" id="IPR010424">
    <property type="entry name" value="EutQ"/>
</dbReference>
<dbReference type="Proteomes" id="UP000215506">
    <property type="component" value="Unassembled WGS sequence"/>
</dbReference>
<protein>
    <submittedName>
        <fullName evidence="1">Ethanolamine utilization protein EutQ</fullName>
    </submittedName>
</protein>
<evidence type="ECO:0000313" key="2">
    <source>
        <dbReference type="Proteomes" id="UP000215506"/>
    </source>
</evidence>
<dbReference type="SUPFAM" id="SSF51182">
    <property type="entry name" value="RmlC-like cupins"/>
    <property type="match status" value="1"/>
</dbReference>
<dbReference type="Gene3D" id="2.60.120.10">
    <property type="entry name" value="Jelly Rolls"/>
    <property type="match status" value="1"/>
</dbReference>
<dbReference type="EMBL" id="NGAF01000021">
    <property type="protein sequence ID" value="OXR41226.1"/>
    <property type="molecule type" value="Genomic_DNA"/>
</dbReference>
<comment type="caution">
    <text evidence="1">The sequence shown here is derived from an EMBL/GenBank/DDBJ whole genome shotgun (WGS) entry which is preliminary data.</text>
</comment>
<evidence type="ECO:0000313" key="1">
    <source>
        <dbReference type="EMBL" id="OXR41226.1"/>
    </source>
</evidence>
<accession>A0A231GX96</accession>
<reference evidence="1 2" key="1">
    <citation type="submission" date="2017-07" db="EMBL/GenBank/DDBJ databases">
        <title>First draft Genome Sequence of Nocardia cerradoensis isolated from human infection.</title>
        <authorList>
            <person name="Carrasco G."/>
        </authorList>
    </citation>
    <scope>NUCLEOTIDE SEQUENCE [LARGE SCALE GENOMIC DNA]</scope>
    <source>
        <strain evidence="1 2">CNM20130759</strain>
    </source>
</reference>
<dbReference type="InterPro" id="IPR014710">
    <property type="entry name" value="RmlC-like_jellyroll"/>
</dbReference>
<organism evidence="1 2">
    <name type="scientific">Nocardia cerradoensis</name>
    <dbReference type="NCBI Taxonomy" id="85688"/>
    <lineage>
        <taxon>Bacteria</taxon>
        <taxon>Bacillati</taxon>
        <taxon>Actinomycetota</taxon>
        <taxon>Actinomycetes</taxon>
        <taxon>Mycobacteriales</taxon>
        <taxon>Nocardiaceae</taxon>
        <taxon>Nocardia</taxon>
    </lineage>
</organism>